<proteinExistence type="predicted"/>
<evidence type="ECO:0000256" key="6">
    <source>
        <dbReference type="ARBA" id="ARBA00022989"/>
    </source>
</evidence>
<evidence type="ECO:0000313" key="13">
    <source>
        <dbReference type="Proteomes" id="UP000663852"/>
    </source>
</evidence>
<feature type="domain" description="Cadherin" evidence="11">
    <location>
        <begin position="128"/>
        <end position="233"/>
    </location>
</feature>
<dbReference type="Proteomes" id="UP000663852">
    <property type="component" value="Unassembled WGS sequence"/>
</dbReference>
<keyword evidence="4 9" id="KW-0106">Calcium</keyword>
<sequence>MFFCCFCQQQEHFIIRTLEKLPVHSEVINLRRLLLSKNVSDSQNVDFTLAKRDDFPYMFFLINHSTRGILTIRKEIDRDDLCRLRRCRCDTWCDLELEIFVNSDQFNIELITIRILDQNDHSPQFLSVNNQLNLTIVENAPIGAMIKLEPAVDHDQGENGIIGYSITSATALPFSLRYDLSRGDLSLVIEENLDRERVSSYSFDIIAHDGGNQTGLLHVNLNIDDVNDSPPKFDQSIYTLQNISENLPMNSILMQVHATDDDQGINGEITYHLLNRDNCFQIDQITGNVRVICQLDYEMKTNYQLEIEARDDGEGVKSDFCTIIINLIDENDNYPLIDIYPNDIQNDSNNVHLFLSESLPINSLVLSLSVTDRDSGDNGRVTWRLDQSTSLPFELIRLTETTGEIRTKRLLDREYVSEYNVKFEAHDHGKPKAKSNQLNIHVTIVDENDNAPKFRQNDIHVTLSEHVQVNHPNGYEIYQIQADDFDQDQNGEISYSILNPKNKFFEIDSQTGIIRAMVEFDRKQQDVYILNIQASDKGTPSLSSNATVTFIIIARNEHPPKCNIEKNSASLFLKENSKQGTIISTISCHDDDKDAENGQMSVHANWWFDRVETNQLKTNIPFEIMTKNNVSESILQVIIIVNGSIDHELISSYQLLLTISDNGNPPQSTNISFSIEILDENDNCPQLHIESSFIMINRDITQQSFLMHLIASDNDQGPNGQITFELSSSTAPPFVHLYSNGTLVVQTNSSLIEVDSLTVLHVQISDHGQPTPCLIVETLRIFLGSNRTDWLTVLKNNDQISSNLIVEQFQQGKRMAYGSSIQSTPKSSHIFKSSIYSLASRKQLFIIAIGFVILFTIVIVSLSICFVDRLHKKNNKRRPLIRPNGLSSCPYNLANGKRIASSSPLKTRICYEDDSPTHHYTNLKSTKPIIVVGGLSSQSSSSVDSTTRSNTARNRSFNATYSYTPIGTSEELTPVDFDDEPNDGVHSGVELMMTTV</sequence>
<dbReference type="InterPro" id="IPR002126">
    <property type="entry name" value="Cadherin-like_dom"/>
</dbReference>
<evidence type="ECO:0000259" key="11">
    <source>
        <dbReference type="PROSITE" id="PS50268"/>
    </source>
</evidence>
<dbReference type="InterPro" id="IPR015919">
    <property type="entry name" value="Cadherin-like_sf"/>
</dbReference>
<keyword evidence="5" id="KW-0130">Cell adhesion</keyword>
<dbReference type="PANTHER" id="PTHR24028:SF146">
    <property type="entry name" value="CADHERIN 96CB, ISOFORM D-RELATED"/>
    <property type="match status" value="1"/>
</dbReference>
<dbReference type="PANTHER" id="PTHR24028">
    <property type="entry name" value="CADHERIN-87A"/>
    <property type="match status" value="1"/>
</dbReference>
<feature type="domain" description="Cadherin" evidence="11">
    <location>
        <begin position="9"/>
        <end position="125"/>
    </location>
</feature>
<keyword evidence="2 10" id="KW-0812">Transmembrane</keyword>
<dbReference type="GO" id="GO:0005886">
    <property type="term" value="C:plasma membrane"/>
    <property type="evidence" value="ECO:0007669"/>
    <property type="project" value="InterPro"/>
</dbReference>
<dbReference type="EMBL" id="CAJNOJ010000001">
    <property type="protein sequence ID" value="CAF0720693.1"/>
    <property type="molecule type" value="Genomic_DNA"/>
</dbReference>
<dbReference type="AlphaFoldDB" id="A0A813M9R0"/>
<dbReference type="SMART" id="SM00112">
    <property type="entry name" value="CA"/>
    <property type="match status" value="6"/>
</dbReference>
<dbReference type="InterPro" id="IPR050174">
    <property type="entry name" value="Protocadherin/Cadherin-CA"/>
</dbReference>
<dbReference type="Gene3D" id="2.60.40.60">
    <property type="entry name" value="Cadherins"/>
    <property type="match status" value="7"/>
</dbReference>
<dbReference type="GO" id="GO:0005509">
    <property type="term" value="F:calcium ion binding"/>
    <property type="evidence" value="ECO:0007669"/>
    <property type="project" value="UniProtKB-UniRule"/>
</dbReference>
<evidence type="ECO:0000256" key="7">
    <source>
        <dbReference type="ARBA" id="ARBA00023136"/>
    </source>
</evidence>
<evidence type="ECO:0000256" key="4">
    <source>
        <dbReference type="ARBA" id="ARBA00022837"/>
    </source>
</evidence>
<dbReference type="OrthoDB" id="6252479at2759"/>
<dbReference type="CDD" id="cd11304">
    <property type="entry name" value="Cadherin_repeat"/>
    <property type="match status" value="5"/>
</dbReference>
<dbReference type="PROSITE" id="PS50268">
    <property type="entry name" value="CADHERIN_2"/>
    <property type="match status" value="6"/>
</dbReference>
<feature type="domain" description="Cadherin" evidence="11">
    <location>
        <begin position="455"/>
        <end position="562"/>
    </location>
</feature>
<reference evidence="12" key="1">
    <citation type="submission" date="2021-02" db="EMBL/GenBank/DDBJ databases">
        <authorList>
            <person name="Nowell W R."/>
        </authorList>
    </citation>
    <scope>NUCLEOTIDE SEQUENCE</scope>
</reference>
<feature type="domain" description="Cadherin" evidence="11">
    <location>
        <begin position="243"/>
        <end position="337"/>
    </location>
</feature>
<keyword evidence="8" id="KW-0325">Glycoprotein</keyword>
<keyword evidence="3" id="KW-0677">Repeat</keyword>
<comment type="subcellular location">
    <subcellularLocation>
        <location evidence="1">Membrane</location>
        <topology evidence="1">Single-pass membrane protein</topology>
    </subcellularLocation>
</comment>
<dbReference type="Pfam" id="PF00028">
    <property type="entry name" value="Cadherin"/>
    <property type="match status" value="4"/>
</dbReference>
<evidence type="ECO:0000256" key="10">
    <source>
        <dbReference type="SAM" id="Phobius"/>
    </source>
</evidence>
<dbReference type="PROSITE" id="PS00232">
    <property type="entry name" value="CADHERIN_1"/>
    <property type="match status" value="3"/>
</dbReference>
<name>A0A813M9R0_ADIRI</name>
<feature type="transmembrane region" description="Helical" evidence="10">
    <location>
        <begin position="844"/>
        <end position="867"/>
    </location>
</feature>
<dbReference type="SUPFAM" id="SSF49313">
    <property type="entry name" value="Cadherin-like"/>
    <property type="match status" value="6"/>
</dbReference>
<evidence type="ECO:0000256" key="5">
    <source>
        <dbReference type="ARBA" id="ARBA00022889"/>
    </source>
</evidence>
<organism evidence="12 13">
    <name type="scientific">Adineta ricciae</name>
    <name type="common">Rotifer</name>
    <dbReference type="NCBI Taxonomy" id="249248"/>
    <lineage>
        <taxon>Eukaryota</taxon>
        <taxon>Metazoa</taxon>
        <taxon>Spiralia</taxon>
        <taxon>Gnathifera</taxon>
        <taxon>Rotifera</taxon>
        <taxon>Eurotatoria</taxon>
        <taxon>Bdelloidea</taxon>
        <taxon>Adinetida</taxon>
        <taxon>Adinetidae</taxon>
        <taxon>Adineta</taxon>
    </lineage>
</organism>
<dbReference type="FunFam" id="2.60.40.60:FF:000015">
    <property type="entry name" value="FAT atypical cadherin 1"/>
    <property type="match status" value="1"/>
</dbReference>
<dbReference type="GO" id="GO:0007156">
    <property type="term" value="P:homophilic cell adhesion via plasma membrane adhesion molecules"/>
    <property type="evidence" value="ECO:0007669"/>
    <property type="project" value="InterPro"/>
</dbReference>
<evidence type="ECO:0000313" key="12">
    <source>
        <dbReference type="EMBL" id="CAF0720693.1"/>
    </source>
</evidence>
<feature type="domain" description="Cadherin" evidence="11">
    <location>
        <begin position="347"/>
        <end position="454"/>
    </location>
</feature>
<feature type="domain" description="Cadherin" evidence="11">
    <location>
        <begin position="565"/>
        <end position="687"/>
    </location>
</feature>
<evidence type="ECO:0000256" key="1">
    <source>
        <dbReference type="ARBA" id="ARBA00004167"/>
    </source>
</evidence>
<accession>A0A813M9R0</accession>
<keyword evidence="7 10" id="KW-0472">Membrane</keyword>
<evidence type="ECO:0000256" key="2">
    <source>
        <dbReference type="ARBA" id="ARBA00022692"/>
    </source>
</evidence>
<evidence type="ECO:0000256" key="3">
    <source>
        <dbReference type="ARBA" id="ARBA00022737"/>
    </source>
</evidence>
<evidence type="ECO:0000256" key="8">
    <source>
        <dbReference type="ARBA" id="ARBA00023180"/>
    </source>
</evidence>
<dbReference type="InterPro" id="IPR020894">
    <property type="entry name" value="Cadherin_CS"/>
</dbReference>
<keyword evidence="6 10" id="KW-1133">Transmembrane helix</keyword>
<dbReference type="FunFam" id="2.60.40.60:FF:000092">
    <property type="entry name" value="Protocadherin 8"/>
    <property type="match status" value="1"/>
</dbReference>
<dbReference type="PRINTS" id="PR00205">
    <property type="entry name" value="CADHERIN"/>
</dbReference>
<protein>
    <recommendedName>
        <fullName evidence="11">Cadherin domain-containing protein</fullName>
    </recommendedName>
</protein>
<gene>
    <name evidence="12" type="ORF">EDS130_LOCUS217</name>
</gene>
<comment type="caution">
    <text evidence="12">The sequence shown here is derived from an EMBL/GenBank/DDBJ whole genome shotgun (WGS) entry which is preliminary data.</text>
</comment>
<evidence type="ECO:0000256" key="9">
    <source>
        <dbReference type="PROSITE-ProRule" id="PRU00043"/>
    </source>
</evidence>
<dbReference type="FunFam" id="2.60.40.60:FF:000002">
    <property type="entry name" value="Protocadherin alpha 2"/>
    <property type="match status" value="1"/>
</dbReference>